<accession>A0ABW2YBS7</accession>
<comment type="caution">
    <text evidence="5">The sequence shown here is derived from an EMBL/GenBank/DDBJ whole genome shotgun (WGS) entry which is preliminary data.</text>
</comment>
<dbReference type="InterPro" id="IPR001608">
    <property type="entry name" value="Ala_racemase_N"/>
</dbReference>
<sequence length="251" mass="26346">MPDADTHSHPALDALLSGMTAAAAGSGRPPARLLAVSKTQPAEAIAAVAAALRARPAAGPLAFGENYVQEALAKQPALGGLGIEWHLIGHLQSNKAKEAASAFDWVQTVDRPKLVEALAKHRAPGQRPLNVLIQVNIDDEASKHGCQPDDIDALAEAIAAYPQLALRGLMAIPAPHPDMDRRRSAFRRMRALFDALAARHPGIDTLSMGMSEDYALAIAEGATLVRVGSALFGPRAPKPASPTSPTSPERP</sequence>
<dbReference type="Proteomes" id="UP001597110">
    <property type="component" value="Unassembled WGS sequence"/>
</dbReference>
<reference evidence="6" key="1">
    <citation type="journal article" date="2019" name="Int. J. Syst. Evol. Microbiol.">
        <title>The Global Catalogue of Microorganisms (GCM) 10K type strain sequencing project: providing services to taxonomists for standard genome sequencing and annotation.</title>
        <authorList>
            <consortium name="The Broad Institute Genomics Platform"/>
            <consortium name="The Broad Institute Genome Sequencing Center for Infectious Disease"/>
            <person name="Wu L."/>
            <person name="Ma J."/>
        </authorList>
    </citation>
    <scope>NUCLEOTIDE SEQUENCE [LARGE SCALE GENOMIC DNA]</scope>
    <source>
        <strain evidence="6">CCUG 55585</strain>
    </source>
</reference>
<proteinExistence type="inferred from homology"/>
<dbReference type="HAMAP" id="MF_02087">
    <property type="entry name" value="PLP_homeostasis"/>
    <property type="match status" value="1"/>
</dbReference>
<evidence type="ECO:0000256" key="1">
    <source>
        <dbReference type="ARBA" id="ARBA00022898"/>
    </source>
</evidence>
<evidence type="ECO:0000256" key="3">
    <source>
        <dbReference type="RuleBase" id="RU004514"/>
    </source>
</evidence>
<comment type="function">
    <text evidence="2">Pyridoxal 5'-phosphate (PLP)-binding protein, which is involved in PLP homeostasis.</text>
</comment>
<keyword evidence="1 2" id="KW-0663">Pyridoxal phosphate</keyword>
<dbReference type="EMBL" id="JBHTIF010000001">
    <property type="protein sequence ID" value="MFD0725386.1"/>
    <property type="molecule type" value="Genomic_DNA"/>
</dbReference>
<keyword evidence="6" id="KW-1185">Reference proteome</keyword>
<dbReference type="InterPro" id="IPR011078">
    <property type="entry name" value="PyrdxlP_homeostasis"/>
</dbReference>
<dbReference type="PANTHER" id="PTHR10146:SF14">
    <property type="entry name" value="PYRIDOXAL PHOSPHATE HOMEOSTASIS PROTEIN"/>
    <property type="match status" value="1"/>
</dbReference>
<name>A0ABW2YBS7_9GAMM</name>
<dbReference type="PANTHER" id="PTHR10146">
    <property type="entry name" value="PROLINE SYNTHETASE CO-TRANSCRIBED BACTERIAL HOMOLOG PROTEIN"/>
    <property type="match status" value="1"/>
</dbReference>
<feature type="domain" description="Alanine racemase N-terminal" evidence="4">
    <location>
        <begin position="19"/>
        <end position="234"/>
    </location>
</feature>
<evidence type="ECO:0000259" key="4">
    <source>
        <dbReference type="Pfam" id="PF01168"/>
    </source>
</evidence>
<organism evidence="5 6">
    <name type="scientific">Lysobacter brunescens</name>
    <dbReference type="NCBI Taxonomy" id="262323"/>
    <lineage>
        <taxon>Bacteria</taxon>
        <taxon>Pseudomonadati</taxon>
        <taxon>Pseudomonadota</taxon>
        <taxon>Gammaproteobacteria</taxon>
        <taxon>Lysobacterales</taxon>
        <taxon>Lysobacteraceae</taxon>
        <taxon>Lysobacter</taxon>
    </lineage>
</organism>
<dbReference type="RefSeq" id="WP_386823013.1">
    <property type="nucleotide sequence ID" value="NZ_JBHTIF010000001.1"/>
</dbReference>
<dbReference type="SUPFAM" id="SSF51419">
    <property type="entry name" value="PLP-binding barrel"/>
    <property type="match status" value="1"/>
</dbReference>
<feature type="modified residue" description="N6-(pyridoxal phosphate)lysine" evidence="2">
    <location>
        <position position="38"/>
    </location>
</feature>
<dbReference type="Gene3D" id="3.20.20.10">
    <property type="entry name" value="Alanine racemase"/>
    <property type="match status" value="1"/>
</dbReference>
<evidence type="ECO:0000313" key="6">
    <source>
        <dbReference type="Proteomes" id="UP001597110"/>
    </source>
</evidence>
<evidence type="ECO:0000256" key="2">
    <source>
        <dbReference type="HAMAP-Rule" id="MF_02087"/>
    </source>
</evidence>
<dbReference type="NCBIfam" id="TIGR00044">
    <property type="entry name" value="YggS family pyridoxal phosphate-dependent enzyme"/>
    <property type="match status" value="1"/>
</dbReference>
<dbReference type="PIRSF" id="PIRSF004848">
    <property type="entry name" value="YBL036c_PLPDEIII"/>
    <property type="match status" value="1"/>
</dbReference>
<comment type="similarity">
    <text evidence="2 3">Belongs to the pyridoxal phosphate-binding protein YggS/PROSC family.</text>
</comment>
<evidence type="ECO:0000313" key="5">
    <source>
        <dbReference type="EMBL" id="MFD0725386.1"/>
    </source>
</evidence>
<protein>
    <recommendedName>
        <fullName evidence="2">Pyridoxal phosphate homeostasis protein</fullName>
        <shortName evidence="2">PLP homeostasis protein</shortName>
    </recommendedName>
</protein>
<dbReference type="InterPro" id="IPR029066">
    <property type="entry name" value="PLP-binding_barrel"/>
</dbReference>
<gene>
    <name evidence="5" type="ORF">ACFQ0E_07180</name>
</gene>
<dbReference type="Pfam" id="PF01168">
    <property type="entry name" value="Ala_racemase_N"/>
    <property type="match status" value="1"/>
</dbReference>